<comment type="caution">
    <text evidence="2">The sequence shown here is derived from an EMBL/GenBank/DDBJ whole genome shotgun (WGS) entry which is preliminary data.</text>
</comment>
<evidence type="ECO:0000256" key="1">
    <source>
        <dbReference type="SAM" id="MobiDB-lite"/>
    </source>
</evidence>
<feature type="compositionally biased region" description="Low complexity" evidence="1">
    <location>
        <begin position="150"/>
        <end position="172"/>
    </location>
</feature>
<proteinExistence type="predicted"/>
<feature type="region of interest" description="Disordered" evidence="1">
    <location>
        <begin position="814"/>
        <end position="847"/>
    </location>
</feature>
<feature type="compositionally biased region" description="Acidic residues" evidence="1">
    <location>
        <begin position="475"/>
        <end position="512"/>
    </location>
</feature>
<feature type="compositionally biased region" description="Basic residues" evidence="1">
    <location>
        <begin position="817"/>
        <end position="828"/>
    </location>
</feature>
<feature type="compositionally biased region" description="Polar residues" evidence="1">
    <location>
        <begin position="118"/>
        <end position="127"/>
    </location>
</feature>
<feature type="compositionally biased region" description="Polar residues" evidence="1">
    <location>
        <begin position="378"/>
        <end position="393"/>
    </location>
</feature>
<feature type="compositionally biased region" description="Low complexity" evidence="1">
    <location>
        <begin position="253"/>
        <end position="262"/>
    </location>
</feature>
<feature type="compositionally biased region" description="Basic and acidic residues" evidence="1">
    <location>
        <begin position="519"/>
        <end position="531"/>
    </location>
</feature>
<name>A0A4T0FL04_9BASI</name>
<feature type="compositionally biased region" description="Acidic residues" evidence="1">
    <location>
        <begin position="832"/>
        <end position="847"/>
    </location>
</feature>
<sequence length="847" mass="92788">MTTPNNKKRKNYPPIPTPNRVREPQPPTPSRRTPRGTRILPPGRTQQTPNASLASTSSVPNLDRETPRTLLRKLTKAPNVQKPSPVTQPPQQSHQQTPSARRQSDASTSRVLPDAAARSTTPQSNIPPTVRRSSAFKGVSKPSMPPPPSASSVSARDSSPASISSVDSPVSVGEYWQQHRPISRSPSAFSAFDETEIPEIARRERPPDQFRLSIANRSSMGGASLAAHDDTVLIDNGDIDIHEPSLRLDNTARRQSQAQSQAHNSFLGDGDKTVDVGNESSFIRQPPIQLDEVDDDDIVLDDDMQNYEQQGQDVDNQERISRKGSIALSDGSNRQARRTSNGSGSQRSSPVRGDSVNSRRSSLEQRESQTPQEDHQSEANQSLGSTHSNQDLANRSDASIGSRSSGGSKRPRESDESITLRDTDRSSPLQDRRPSNTEDRHSTVEPSDRGSREPSELPGEDGQPQEANSPSIAQDEQELDELEQPEEEQEVDELVQSEQAPEEDVPFEDEIPADGPTVDEARENESDRGRDSQASSPRASEQPENEQVEGEEPLEELADMLPMNDMVDMEVAEGDPEEGDVNAWEDDENTMRAGDLTEDGWNLPEEGEGSGNPGNPGSPGNPGNPGKAANVADDSMAIRPRSNSADDPEEEEEATVLDTILKQQGASNGDDPDATIGPSSVKRPFKAPIAVPRSVKARTDAGVKTRVPTITPSLLKKHLERFMNQNRSGPKLSLDKGVEGVLMDRAMEYLDVLLDGADSVSRTSRISEKDVIQVMQMHGFISDKQPIPTVARRMLSTEMSYNYDKWSMEWSGLAKKGGAKKKGRKPRQSQREEEEEEEAGEEAEEDN</sequence>
<feature type="compositionally biased region" description="Acidic residues" evidence="1">
    <location>
        <begin position="291"/>
        <end position="305"/>
    </location>
</feature>
<feature type="compositionally biased region" description="Basic and acidic residues" evidence="1">
    <location>
        <begin position="410"/>
        <end position="455"/>
    </location>
</feature>
<dbReference type="Proteomes" id="UP000310189">
    <property type="component" value="Unassembled WGS sequence"/>
</dbReference>
<accession>A0A4T0FL04</accession>
<feature type="region of interest" description="Disordered" evidence="1">
    <location>
        <begin position="1"/>
        <end position="210"/>
    </location>
</feature>
<protein>
    <recommendedName>
        <fullName evidence="4">CENP-T/Histone H4 histone fold domain-containing protein</fullName>
    </recommendedName>
</protein>
<reference evidence="2 3" key="1">
    <citation type="submission" date="2019-03" db="EMBL/GenBank/DDBJ databases">
        <title>Sequencing 23 genomes of Wallemia ichthyophaga.</title>
        <authorList>
            <person name="Gostincar C."/>
        </authorList>
    </citation>
    <scope>NUCLEOTIDE SEQUENCE [LARGE SCALE GENOMIC DNA]</scope>
    <source>
        <strain evidence="2 3">EXF-5753</strain>
    </source>
</reference>
<evidence type="ECO:0000313" key="2">
    <source>
        <dbReference type="EMBL" id="TIA89021.1"/>
    </source>
</evidence>
<feature type="compositionally biased region" description="Basic and acidic residues" evidence="1">
    <location>
        <begin position="199"/>
        <end position="208"/>
    </location>
</feature>
<feature type="compositionally biased region" description="Low complexity" evidence="1">
    <location>
        <begin position="80"/>
        <end position="99"/>
    </location>
</feature>
<feature type="compositionally biased region" description="Basic residues" evidence="1">
    <location>
        <begin position="1"/>
        <end position="11"/>
    </location>
</feature>
<feature type="compositionally biased region" description="Polar residues" evidence="1">
    <location>
        <begin position="44"/>
        <end position="60"/>
    </location>
</feature>
<feature type="compositionally biased region" description="Low complexity" evidence="1">
    <location>
        <begin position="395"/>
        <end position="408"/>
    </location>
</feature>
<gene>
    <name evidence="2" type="ORF">E3P99_02247</name>
</gene>
<feature type="compositionally biased region" description="Acidic residues" evidence="1">
    <location>
        <begin position="567"/>
        <end position="588"/>
    </location>
</feature>
<feature type="compositionally biased region" description="Polar residues" evidence="1">
    <location>
        <begin position="330"/>
        <end position="349"/>
    </location>
</feature>
<feature type="region of interest" description="Disordered" evidence="1">
    <location>
        <begin position="249"/>
        <end position="655"/>
    </location>
</feature>
<organism evidence="2 3">
    <name type="scientific">Wallemia hederae</name>
    <dbReference type="NCBI Taxonomy" id="1540922"/>
    <lineage>
        <taxon>Eukaryota</taxon>
        <taxon>Fungi</taxon>
        <taxon>Dikarya</taxon>
        <taxon>Basidiomycota</taxon>
        <taxon>Wallemiomycotina</taxon>
        <taxon>Wallemiomycetes</taxon>
        <taxon>Wallemiales</taxon>
        <taxon>Wallemiaceae</taxon>
        <taxon>Wallemia</taxon>
    </lineage>
</organism>
<evidence type="ECO:0000313" key="3">
    <source>
        <dbReference type="Proteomes" id="UP000310189"/>
    </source>
</evidence>
<feature type="compositionally biased region" description="Acidic residues" evidence="1">
    <location>
        <begin position="543"/>
        <end position="558"/>
    </location>
</feature>
<feature type="region of interest" description="Disordered" evidence="1">
    <location>
        <begin position="663"/>
        <end position="682"/>
    </location>
</feature>
<dbReference type="AlphaFoldDB" id="A0A4T0FL04"/>
<keyword evidence="3" id="KW-1185">Reference proteome</keyword>
<feature type="compositionally biased region" description="Basic and acidic residues" evidence="1">
    <location>
        <begin position="361"/>
        <end position="377"/>
    </location>
</feature>
<dbReference type="OrthoDB" id="10636706at2759"/>
<evidence type="ECO:0008006" key="4">
    <source>
        <dbReference type="Google" id="ProtNLM"/>
    </source>
</evidence>
<dbReference type="EMBL" id="SPNW01000031">
    <property type="protein sequence ID" value="TIA89021.1"/>
    <property type="molecule type" value="Genomic_DNA"/>
</dbReference>
<feature type="compositionally biased region" description="Acidic residues" evidence="1">
    <location>
        <begin position="646"/>
        <end position="655"/>
    </location>
</feature>